<protein>
    <submittedName>
        <fullName evidence="3">Pinin/SDK/MemA protein domain-containing protein</fullName>
    </submittedName>
</protein>
<dbReference type="WBParaSite" id="ALUE_0001602301-mRNA-1">
    <property type="protein sequence ID" value="ALUE_0001602301-mRNA-1"/>
    <property type="gene ID" value="ALUE_0001602301"/>
</dbReference>
<reference evidence="3" key="1">
    <citation type="submission" date="2017-02" db="UniProtKB">
        <authorList>
            <consortium name="WormBaseParasite"/>
        </authorList>
    </citation>
    <scope>IDENTIFICATION</scope>
</reference>
<dbReference type="Proteomes" id="UP000036681">
    <property type="component" value="Unplaced"/>
</dbReference>
<feature type="compositionally biased region" description="Basic and acidic residues" evidence="1">
    <location>
        <begin position="85"/>
        <end position="103"/>
    </location>
</feature>
<dbReference type="AlphaFoldDB" id="A0A0M3IDD4"/>
<feature type="compositionally biased region" description="Acidic residues" evidence="1">
    <location>
        <begin position="1"/>
        <end position="11"/>
    </location>
</feature>
<keyword evidence="2" id="KW-1185">Reference proteome</keyword>
<feature type="region of interest" description="Disordered" evidence="1">
    <location>
        <begin position="1"/>
        <end position="24"/>
    </location>
</feature>
<name>A0A0M3IDD4_ASCLU</name>
<organism evidence="2 3">
    <name type="scientific">Ascaris lumbricoides</name>
    <name type="common">Giant roundworm</name>
    <dbReference type="NCBI Taxonomy" id="6252"/>
    <lineage>
        <taxon>Eukaryota</taxon>
        <taxon>Metazoa</taxon>
        <taxon>Ecdysozoa</taxon>
        <taxon>Nematoda</taxon>
        <taxon>Chromadorea</taxon>
        <taxon>Rhabditida</taxon>
        <taxon>Spirurina</taxon>
        <taxon>Ascaridomorpha</taxon>
        <taxon>Ascaridoidea</taxon>
        <taxon>Ascarididae</taxon>
        <taxon>Ascaris</taxon>
    </lineage>
</organism>
<accession>A0A0M3IDD4</accession>
<sequence>MKNNEEGETEQNTENADNAGKISTVIEKMAKAMGNVFRKKTSAASHTDEKTPNEAKDECISLRKIQILGNLDRIIEKRRAQMEKEIESMQSEHEMERREKNEKITTPNKHVTITENKCQLYETNDEPTLDEEIEQEELLLLREEI</sequence>
<evidence type="ECO:0000313" key="3">
    <source>
        <dbReference type="WBParaSite" id="ALUE_0001602301-mRNA-1"/>
    </source>
</evidence>
<evidence type="ECO:0000313" key="2">
    <source>
        <dbReference type="Proteomes" id="UP000036681"/>
    </source>
</evidence>
<evidence type="ECO:0000256" key="1">
    <source>
        <dbReference type="SAM" id="MobiDB-lite"/>
    </source>
</evidence>
<feature type="region of interest" description="Disordered" evidence="1">
    <location>
        <begin position="85"/>
        <end position="111"/>
    </location>
</feature>
<proteinExistence type="predicted"/>